<organism evidence="1 2">
    <name type="scientific">Zobellia galactanivorans (strain DSM 12802 / CCUG 47099 / CIP 106680 / NCIMB 13871 / Dsij)</name>
    <dbReference type="NCBI Taxonomy" id="63186"/>
    <lineage>
        <taxon>Bacteria</taxon>
        <taxon>Pseudomonadati</taxon>
        <taxon>Bacteroidota</taxon>
        <taxon>Flavobacteriia</taxon>
        <taxon>Flavobacteriales</taxon>
        <taxon>Flavobacteriaceae</taxon>
        <taxon>Zobellia</taxon>
    </lineage>
</organism>
<dbReference type="Proteomes" id="UP000008898">
    <property type="component" value="Chromosome"/>
</dbReference>
<keyword evidence="2" id="KW-1185">Reference proteome</keyword>
<evidence type="ECO:0000313" key="1">
    <source>
        <dbReference type="EMBL" id="CAZ95970.1"/>
    </source>
</evidence>
<name>G0LBD1_ZOBGA</name>
<proteinExistence type="predicted"/>
<dbReference type="HOGENOM" id="CLU_101283_3_1_10"/>
<dbReference type="KEGG" id="zga:ZOBELLIA_1917"/>
<dbReference type="AlphaFoldDB" id="G0LBD1"/>
<dbReference type="PATRIC" id="fig|63186.3.peg.1890"/>
<dbReference type="EMBL" id="FP476056">
    <property type="protein sequence ID" value="CAZ95970.1"/>
    <property type="molecule type" value="Genomic_DNA"/>
</dbReference>
<gene>
    <name evidence="1" type="ordered locus">zobellia_1917</name>
</gene>
<protein>
    <submittedName>
        <fullName evidence="1">Uncharacterized protein</fullName>
    </submittedName>
</protein>
<dbReference type="RefSeq" id="WP_013993278.1">
    <property type="nucleotide sequence ID" value="NC_015844.1"/>
</dbReference>
<accession>G0LBD1</accession>
<dbReference type="OrthoDB" id="9811413at2"/>
<sequence>MKVFFNQLFDYNFYCNKKLIEACTALESVPRKSIALFSDVLNMHHIYNEYIGKGQPTYQLGQLHDLGTWGDLHYENQRNSFEITSATDDFDKRIDYEDAEGKLLIHTVQDLLFHIINESAYYRSLIEVDFKANGLEFFRTDYMTYKN</sequence>
<dbReference type="InterPro" id="IPR034660">
    <property type="entry name" value="DinB/YfiT-like"/>
</dbReference>
<dbReference type="STRING" id="63186.ZOBELLIA_1917"/>
<dbReference type="Gene3D" id="1.20.120.450">
    <property type="entry name" value="dinb family like domain"/>
    <property type="match status" value="1"/>
</dbReference>
<reference evidence="1 2" key="2">
    <citation type="journal article" date="2012" name="Environ. Microbiol.">
        <title>Characterization of the first alginolytic operons in a marine bacterium: from their emergence in marine Flavobacteriia to their independent transfers to marine Proteobacteria and human gut Bacteroides.</title>
        <authorList>
            <person name="Thomas F."/>
            <person name="Barbeyron T."/>
            <person name="Tonon T."/>
            <person name="Genicot S."/>
            <person name="Czjzek M."/>
            <person name="Michel G."/>
        </authorList>
    </citation>
    <scope>NUCLEOTIDE SEQUENCE [LARGE SCALE GENOMIC DNA]</scope>
    <source>
        <strain evidence="2">DSM 12802 / CCUG 47099 / CIP 106680 / NCIMB 13871 / Dsij</strain>
    </source>
</reference>
<evidence type="ECO:0000313" key="2">
    <source>
        <dbReference type="Proteomes" id="UP000008898"/>
    </source>
</evidence>
<reference evidence="2" key="1">
    <citation type="submission" date="2009-07" db="EMBL/GenBank/DDBJ databases">
        <title>Complete genome sequence of Zobellia galactanivorans Dsij.</title>
        <authorList>
            <consortium name="Genoscope - CEA"/>
        </authorList>
    </citation>
    <scope>NUCLEOTIDE SEQUENCE [LARGE SCALE GENOMIC DNA]</scope>
    <source>
        <strain evidence="2">DSM 12802 / CCUG 47099 / CIP 106680 / NCIMB 13871 / Dsij</strain>
    </source>
</reference>